<feature type="region of interest" description="Disordered" evidence="7">
    <location>
        <begin position="96"/>
        <end position="120"/>
    </location>
</feature>
<evidence type="ECO:0000313" key="9">
    <source>
        <dbReference type="EMBL" id="CAE8662249.1"/>
    </source>
</evidence>
<evidence type="ECO:0000256" key="2">
    <source>
        <dbReference type="ARBA" id="ARBA00022723"/>
    </source>
</evidence>
<evidence type="ECO:0000256" key="3">
    <source>
        <dbReference type="ARBA" id="ARBA00022896"/>
    </source>
</evidence>
<dbReference type="GO" id="GO:0031543">
    <property type="term" value="F:peptidyl-proline dioxygenase activity"/>
    <property type="evidence" value="ECO:0007669"/>
    <property type="project" value="TreeGrafter"/>
</dbReference>
<proteinExistence type="predicted"/>
<name>A0A813IZ97_POLGL</name>
<evidence type="ECO:0000256" key="1">
    <source>
        <dbReference type="ARBA" id="ARBA00001961"/>
    </source>
</evidence>
<keyword evidence="3" id="KW-0847">Vitamin C</keyword>
<dbReference type="InterPro" id="IPR044862">
    <property type="entry name" value="Pro_4_hyd_alph_FE2OG_OXY"/>
</dbReference>
<keyword evidence="2" id="KW-0479">Metal-binding</keyword>
<evidence type="ECO:0000256" key="7">
    <source>
        <dbReference type="SAM" id="MobiDB-lite"/>
    </source>
</evidence>
<gene>
    <name evidence="9" type="ORF">PGLA2088_LOCUS14789</name>
</gene>
<dbReference type="PROSITE" id="PS51471">
    <property type="entry name" value="FE2OG_OXY"/>
    <property type="match status" value="1"/>
</dbReference>
<evidence type="ECO:0000313" key="10">
    <source>
        <dbReference type="Proteomes" id="UP000626109"/>
    </source>
</evidence>
<dbReference type="AlphaFoldDB" id="A0A813IZ97"/>
<reference evidence="9" key="1">
    <citation type="submission" date="2021-02" db="EMBL/GenBank/DDBJ databases">
        <authorList>
            <person name="Dougan E. K."/>
            <person name="Rhodes N."/>
            <person name="Thang M."/>
            <person name="Chan C."/>
        </authorList>
    </citation>
    <scope>NUCLEOTIDE SEQUENCE</scope>
</reference>
<comment type="caution">
    <text evidence="9">The sequence shown here is derived from an EMBL/GenBank/DDBJ whole genome shotgun (WGS) entry which is preliminary data.</text>
</comment>
<accession>A0A813IZ97</accession>
<dbReference type="InterPro" id="IPR051559">
    <property type="entry name" value="HIF_prolyl_hydroxylases"/>
</dbReference>
<keyword evidence="5" id="KW-0560">Oxidoreductase</keyword>
<feature type="domain" description="Fe2OG dioxygenase" evidence="8">
    <location>
        <begin position="398"/>
        <end position="497"/>
    </location>
</feature>
<dbReference type="Gene3D" id="2.60.120.620">
    <property type="entry name" value="q2cbj1_9rhob like domain"/>
    <property type="match status" value="1"/>
</dbReference>
<dbReference type="PANTHER" id="PTHR12907">
    <property type="entry name" value="EGL NINE HOMOLOG-RELATED"/>
    <property type="match status" value="1"/>
</dbReference>
<dbReference type="PANTHER" id="PTHR12907:SF26">
    <property type="entry name" value="HIF PROLYL HYDROXYLASE, ISOFORM C"/>
    <property type="match status" value="1"/>
</dbReference>
<dbReference type="GO" id="GO:0031418">
    <property type="term" value="F:L-ascorbic acid binding"/>
    <property type="evidence" value="ECO:0007669"/>
    <property type="project" value="UniProtKB-KW"/>
</dbReference>
<dbReference type="GO" id="GO:0008198">
    <property type="term" value="F:ferrous iron binding"/>
    <property type="evidence" value="ECO:0007669"/>
    <property type="project" value="TreeGrafter"/>
</dbReference>
<dbReference type="InterPro" id="IPR006620">
    <property type="entry name" value="Pro_4_hyd_alph"/>
</dbReference>
<protein>
    <recommendedName>
        <fullName evidence="8">Fe2OG dioxygenase domain-containing protein</fullName>
    </recommendedName>
</protein>
<dbReference type="GO" id="GO:0071456">
    <property type="term" value="P:cellular response to hypoxia"/>
    <property type="evidence" value="ECO:0007669"/>
    <property type="project" value="TreeGrafter"/>
</dbReference>
<dbReference type="Pfam" id="PF13640">
    <property type="entry name" value="2OG-FeII_Oxy_3"/>
    <property type="match status" value="1"/>
</dbReference>
<dbReference type="Proteomes" id="UP000626109">
    <property type="component" value="Unassembled WGS sequence"/>
</dbReference>
<sequence length="550" mass="61312">MGVAGQALEDIAWAQAFQRPEPRSPALFVHVGPSQLCKTCGLKSPIVSVASECSSCWLHSTGNWDAGFANLALLKGGMAFVQELLLQRTAPFGPQKAEFSTTADESGADQRDQLGKTSPRCDSSGLAVIWDALDPGCAWRTQALRIEFPDLCVFVELHDEASLHQLLSETGLSSIRHRICRAGALSAVLASGVFIANCEEHPKVLVFELLYRRTLRLPSWRALERLHSRYFRPLAQLRGHEAVAATGPQLCQPYEPCEGWWQKQAALQLIAESLEKECFAIVDGFLPAKELQTLQEVASMLFKEKHMRAGIEEQSGGYGGYWGDGNEGDFQNKEGLDRKWTMEGDFRAWVPDDDVRASRSLQLLTRASDSLIRALKDEGKGQLGLSASVTQRIRRIHFREHTMVSCYPGATRARYLRHCDTGRQAALTAILYLNKEWGSSDGGQLRLYEKGFHNTQVRLDVLPIANRLLLFWATEECPHEVLPTSRDRLAMTIWYRDSWDLSQHESSLLKHAAEQVACAAHESTVKRGGGADLRIGIRNRSQIQFGPTRS</sequence>
<evidence type="ECO:0000256" key="5">
    <source>
        <dbReference type="ARBA" id="ARBA00023002"/>
    </source>
</evidence>
<dbReference type="EMBL" id="CAJNNW010018037">
    <property type="protein sequence ID" value="CAE8662249.1"/>
    <property type="molecule type" value="Genomic_DNA"/>
</dbReference>
<keyword evidence="4" id="KW-0223">Dioxygenase</keyword>
<evidence type="ECO:0000256" key="4">
    <source>
        <dbReference type="ARBA" id="ARBA00022964"/>
    </source>
</evidence>
<keyword evidence="6" id="KW-0408">Iron</keyword>
<organism evidence="9 10">
    <name type="scientific">Polarella glacialis</name>
    <name type="common">Dinoflagellate</name>
    <dbReference type="NCBI Taxonomy" id="89957"/>
    <lineage>
        <taxon>Eukaryota</taxon>
        <taxon>Sar</taxon>
        <taxon>Alveolata</taxon>
        <taxon>Dinophyceae</taxon>
        <taxon>Suessiales</taxon>
        <taxon>Suessiaceae</taxon>
        <taxon>Polarella</taxon>
    </lineage>
</organism>
<dbReference type="InterPro" id="IPR005123">
    <property type="entry name" value="Oxoglu/Fe-dep_dioxygenase_dom"/>
</dbReference>
<evidence type="ECO:0000259" key="8">
    <source>
        <dbReference type="PROSITE" id="PS51471"/>
    </source>
</evidence>
<evidence type="ECO:0000256" key="6">
    <source>
        <dbReference type="ARBA" id="ARBA00023004"/>
    </source>
</evidence>
<comment type="cofactor">
    <cofactor evidence="1">
        <name>L-ascorbate</name>
        <dbReference type="ChEBI" id="CHEBI:38290"/>
    </cofactor>
</comment>
<dbReference type="SMART" id="SM00702">
    <property type="entry name" value="P4Hc"/>
    <property type="match status" value="1"/>
</dbReference>